<organism evidence="3 4">
    <name type="scientific">Clostridium acidisoli DSM 12555</name>
    <dbReference type="NCBI Taxonomy" id="1121291"/>
    <lineage>
        <taxon>Bacteria</taxon>
        <taxon>Bacillati</taxon>
        <taxon>Bacillota</taxon>
        <taxon>Clostridia</taxon>
        <taxon>Eubacteriales</taxon>
        <taxon>Clostridiaceae</taxon>
        <taxon>Clostridium</taxon>
    </lineage>
</organism>
<keyword evidence="2" id="KW-0472">Membrane</keyword>
<feature type="transmembrane region" description="Helical" evidence="2">
    <location>
        <begin position="37"/>
        <end position="57"/>
    </location>
</feature>
<dbReference type="RefSeq" id="WP_084114552.1">
    <property type="nucleotide sequence ID" value="NZ_FWXH01000003.1"/>
</dbReference>
<feature type="compositionally biased region" description="Low complexity" evidence="1">
    <location>
        <begin position="61"/>
        <end position="84"/>
    </location>
</feature>
<proteinExistence type="predicted"/>
<dbReference type="Proteomes" id="UP000192468">
    <property type="component" value="Unassembled WGS sequence"/>
</dbReference>
<keyword evidence="4" id="KW-1185">Reference proteome</keyword>
<keyword evidence="2" id="KW-0812">Transmembrane</keyword>
<protein>
    <recommendedName>
        <fullName evidence="5">Zinc-ribbon domain-containing protein</fullName>
    </recommendedName>
</protein>
<accession>A0A1W1XAA8</accession>
<dbReference type="AlphaFoldDB" id="A0A1W1XAA8"/>
<reference evidence="3 4" key="1">
    <citation type="submission" date="2017-04" db="EMBL/GenBank/DDBJ databases">
        <authorList>
            <person name="Afonso C.L."/>
            <person name="Miller P.J."/>
            <person name="Scott M.A."/>
            <person name="Spackman E."/>
            <person name="Goraichik I."/>
            <person name="Dimitrov K.M."/>
            <person name="Suarez D.L."/>
            <person name="Swayne D.E."/>
        </authorList>
    </citation>
    <scope>NUCLEOTIDE SEQUENCE [LARGE SCALE GENOMIC DNA]</scope>
    <source>
        <strain evidence="3 4">DSM 12555</strain>
    </source>
</reference>
<gene>
    <name evidence="3" type="ORF">SAMN02745134_01128</name>
</gene>
<evidence type="ECO:0000256" key="1">
    <source>
        <dbReference type="SAM" id="MobiDB-lite"/>
    </source>
</evidence>
<keyword evidence="2" id="KW-1133">Transmembrane helix</keyword>
<dbReference type="OrthoDB" id="1650483at2"/>
<feature type="region of interest" description="Disordered" evidence="1">
    <location>
        <begin position="61"/>
        <end position="92"/>
    </location>
</feature>
<name>A0A1W1XAA8_9CLOT</name>
<dbReference type="STRING" id="1121291.SAMN02745134_01128"/>
<evidence type="ECO:0008006" key="5">
    <source>
        <dbReference type="Google" id="ProtNLM"/>
    </source>
</evidence>
<evidence type="ECO:0000313" key="4">
    <source>
        <dbReference type="Proteomes" id="UP000192468"/>
    </source>
</evidence>
<dbReference type="EMBL" id="FWXH01000003">
    <property type="protein sequence ID" value="SMC20876.1"/>
    <property type="molecule type" value="Genomic_DNA"/>
</dbReference>
<evidence type="ECO:0000256" key="2">
    <source>
        <dbReference type="SAM" id="Phobius"/>
    </source>
</evidence>
<sequence>MAKMTNCKACGKEIAKGAKLCPSCGKDQRSFFGKHKIITGIAVIIVLIIIVSAVNGGNKTSTTATSSTKAASSSNTTKADNSTTQAVKQRQVTGKATDLGAGTFTGGKDIPVGLYDATSLDGSGNFTVNASSVDLKVNEILGVQDGQGVAKVRVKIENGDQIQLQGINKTHFEPVTAPFATSSQTVNIYSGSWTVGEDIVKGRYNASTANGGGNFVVYDSNGLPKTNEILGDGGVKQVTVDLNDGDIVTVASLNQVTLTPTK</sequence>
<evidence type="ECO:0000313" key="3">
    <source>
        <dbReference type="EMBL" id="SMC20876.1"/>
    </source>
</evidence>